<keyword evidence="3" id="KW-1185">Reference proteome</keyword>
<gene>
    <name evidence="2" type="ORF">EV216_11758</name>
</gene>
<dbReference type="OrthoDB" id="5345984at2"/>
<keyword evidence="1" id="KW-0732">Signal</keyword>
<feature type="signal peptide" evidence="1">
    <location>
        <begin position="1"/>
        <end position="21"/>
    </location>
</feature>
<proteinExistence type="predicted"/>
<dbReference type="RefSeq" id="WP_132695821.1">
    <property type="nucleotide sequence ID" value="NZ_SLVM01000017.1"/>
</dbReference>
<name>A0A4R1YSW5_9RHOB</name>
<organism evidence="2 3">
    <name type="scientific">Rhodovulum steppense</name>
    <dbReference type="NCBI Taxonomy" id="540251"/>
    <lineage>
        <taxon>Bacteria</taxon>
        <taxon>Pseudomonadati</taxon>
        <taxon>Pseudomonadota</taxon>
        <taxon>Alphaproteobacteria</taxon>
        <taxon>Rhodobacterales</taxon>
        <taxon>Paracoccaceae</taxon>
        <taxon>Rhodovulum</taxon>
    </lineage>
</organism>
<accession>A0A4R1YSW5</accession>
<dbReference type="EMBL" id="SLVM01000017">
    <property type="protein sequence ID" value="TCM82086.1"/>
    <property type="molecule type" value="Genomic_DNA"/>
</dbReference>
<dbReference type="PANTHER" id="PTHR47197">
    <property type="entry name" value="PROTEIN NIRF"/>
    <property type="match status" value="1"/>
</dbReference>
<dbReference type="InterPro" id="IPR015943">
    <property type="entry name" value="WD40/YVTN_repeat-like_dom_sf"/>
</dbReference>
<protein>
    <submittedName>
        <fullName evidence="2">Quinohemoprotein amine dehydrogenase beta subunit</fullName>
    </submittedName>
</protein>
<evidence type="ECO:0000313" key="3">
    <source>
        <dbReference type="Proteomes" id="UP000295277"/>
    </source>
</evidence>
<dbReference type="InterPro" id="IPR051200">
    <property type="entry name" value="Host-pathogen_enzymatic-act"/>
</dbReference>
<dbReference type="AlphaFoldDB" id="A0A4R1YSW5"/>
<comment type="caution">
    <text evidence="2">The sequence shown here is derived from an EMBL/GenBank/DDBJ whole genome shotgun (WGS) entry which is preliminary data.</text>
</comment>
<dbReference type="Gene3D" id="2.130.10.10">
    <property type="entry name" value="YVTN repeat-like/Quinoprotein amine dehydrogenase"/>
    <property type="match status" value="1"/>
</dbReference>
<dbReference type="PANTHER" id="PTHR47197:SF3">
    <property type="entry name" value="DIHYDRO-HEME D1 DEHYDROGENASE"/>
    <property type="match status" value="1"/>
</dbReference>
<dbReference type="SUPFAM" id="SSF50969">
    <property type="entry name" value="YVTN repeat-like/Quinoprotein amine dehydrogenase"/>
    <property type="match status" value="1"/>
</dbReference>
<dbReference type="Proteomes" id="UP000295277">
    <property type="component" value="Unassembled WGS sequence"/>
</dbReference>
<sequence>MKTLTALLAPALLAAAAPALARDYLIAPTRPDRLVIVDTEAMAVDKVITIDMAAPLPSLPVVSADGRRAFVIVAQNEEIVEIDLESGEEVQRLILGTEQERVKALFGMDLSPDGATLAVYESPVGLFKNHFEVRPTRLSLYDAATGVLKARAEAPRQVTVIAYSKDGSRIYGMGREMHVFDGATGQKVDELPIHGWGKGEYVQPDVLDAWSQFEVAGMVTTPFYTFREDGDPEDPEAYRTGLLTLDLETGEMVMKDAEATDIFYFSTVADPAKQRIFGVYNQLASFDLETRAPIKRVNLPHSYYSVNVSSDGSTIFIGGTLGNIGVYDAETLEKKGQIDLPDGHSMSLASVRLFTRAD</sequence>
<feature type="chain" id="PRO_5020766002" evidence="1">
    <location>
        <begin position="22"/>
        <end position="358"/>
    </location>
</feature>
<evidence type="ECO:0000256" key="1">
    <source>
        <dbReference type="SAM" id="SignalP"/>
    </source>
</evidence>
<reference evidence="2 3" key="1">
    <citation type="submission" date="2019-03" db="EMBL/GenBank/DDBJ databases">
        <title>Genomic Encyclopedia of Type Strains, Phase IV (KMG-IV): sequencing the most valuable type-strain genomes for metagenomic binning, comparative biology and taxonomic classification.</title>
        <authorList>
            <person name="Goeker M."/>
        </authorList>
    </citation>
    <scope>NUCLEOTIDE SEQUENCE [LARGE SCALE GENOMIC DNA]</scope>
    <source>
        <strain evidence="2 3">DSM 21153</strain>
    </source>
</reference>
<dbReference type="InterPro" id="IPR011044">
    <property type="entry name" value="Quino_amine_DH_bsu"/>
</dbReference>
<dbReference type="InterPro" id="IPR023879">
    <property type="entry name" value="QH-AmDH_bsu"/>
</dbReference>
<dbReference type="NCBIfam" id="TIGR03907">
    <property type="entry name" value="QH_beta"/>
    <property type="match status" value="1"/>
</dbReference>
<evidence type="ECO:0000313" key="2">
    <source>
        <dbReference type="EMBL" id="TCM82086.1"/>
    </source>
</evidence>